<evidence type="ECO:0000313" key="1">
    <source>
        <dbReference type="EMBL" id="KAI0049728.1"/>
    </source>
</evidence>
<gene>
    <name evidence="1" type="ORF">FA95DRAFT_822753</name>
</gene>
<dbReference type="EMBL" id="MU275870">
    <property type="protein sequence ID" value="KAI0049728.1"/>
    <property type="molecule type" value="Genomic_DNA"/>
</dbReference>
<evidence type="ECO:0000313" key="2">
    <source>
        <dbReference type="Proteomes" id="UP000814033"/>
    </source>
</evidence>
<comment type="caution">
    <text evidence="1">The sequence shown here is derived from an EMBL/GenBank/DDBJ whole genome shotgun (WGS) entry which is preliminary data.</text>
</comment>
<organism evidence="1 2">
    <name type="scientific">Auriscalpium vulgare</name>
    <dbReference type="NCBI Taxonomy" id="40419"/>
    <lineage>
        <taxon>Eukaryota</taxon>
        <taxon>Fungi</taxon>
        <taxon>Dikarya</taxon>
        <taxon>Basidiomycota</taxon>
        <taxon>Agaricomycotina</taxon>
        <taxon>Agaricomycetes</taxon>
        <taxon>Russulales</taxon>
        <taxon>Auriscalpiaceae</taxon>
        <taxon>Auriscalpium</taxon>
    </lineage>
</organism>
<sequence length="353" mass="39010">MTMNLSFSGAEIVALCLESVFFGIYIVLFIACLQVLFRRRTESGLNVPLVIVCFALVVLITWHQVIDAVRLVLAFKGNQSANQADEYYAHVTATLGVMKTAVYFVETMVSDVFILYRCYIVWNRRWIVIALPVLLYVADCGTGIASLYTMSLISTDVIFNDKQEQVTNSFFSCTLALNAVCTGLIAFRIWWTQRQNMATKVSSNLSHVTMILIESGSIYLATLILLVATYSAHSVIFNIFLDLTSPVIGVVFSLIIVRVGLGMSSDAPRPAVTRSISFPLASHRPGMRTGTTSAFRTSSSKGSPTARMSGVALSDLSGLQGSYKMEEMEDVEQASLREVTTVRVYCERTQRVD</sequence>
<protein>
    <submittedName>
        <fullName evidence="1">Uncharacterized protein</fullName>
    </submittedName>
</protein>
<name>A0ACB8S0S8_9AGAM</name>
<reference evidence="1" key="2">
    <citation type="journal article" date="2022" name="New Phytol.">
        <title>Evolutionary transition to the ectomycorrhizal habit in the genomes of a hyperdiverse lineage of mushroom-forming fungi.</title>
        <authorList>
            <person name="Looney B."/>
            <person name="Miyauchi S."/>
            <person name="Morin E."/>
            <person name="Drula E."/>
            <person name="Courty P.E."/>
            <person name="Kohler A."/>
            <person name="Kuo A."/>
            <person name="LaButti K."/>
            <person name="Pangilinan J."/>
            <person name="Lipzen A."/>
            <person name="Riley R."/>
            <person name="Andreopoulos W."/>
            <person name="He G."/>
            <person name="Johnson J."/>
            <person name="Nolan M."/>
            <person name="Tritt A."/>
            <person name="Barry K.W."/>
            <person name="Grigoriev I.V."/>
            <person name="Nagy L.G."/>
            <person name="Hibbett D."/>
            <person name="Henrissat B."/>
            <person name="Matheny P.B."/>
            <person name="Labbe J."/>
            <person name="Martin F.M."/>
        </authorList>
    </citation>
    <scope>NUCLEOTIDE SEQUENCE</scope>
    <source>
        <strain evidence="1">FP105234-sp</strain>
    </source>
</reference>
<proteinExistence type="predicted"/>
<reference evidence="1" key="1">
    <citation type="submission" date="2021-02" db="EMBL/GenBank/DDBJ databases">
        <authorList>
            <consortium name="DOE Joint Genome Institute"/>
            <person name="Ahrendt S."/>
            <person name="Looney B.P."/>
            <person name="Miyauchi S."/>
            <person name="Morin E."/>
            <person name="Drula E."/>
            <person name="Courty P.E."/>
            <person name="Chicoki N."/>
            <person name="Fauchery L."/>
            <person name="Kohler A."/>
            <person name="Kuo A."/>
            <person name="Labutti K."/>
            <person name="Pangilinan J."/>
            <person name="Lipzen A."/>
            <person name="Riley R."/>
            <person name="Andreopoulos W."/>
            <person name="He G."/>
            <person name="Johnson J."/>
            <person name="Barry K.W."/>
            <person name="Grigoriev I.V."/>
            <person name="Nagy L."/>
            <person name="Hibbett D."/>
            <person name="Henrissat B."/>
            <person name="Matheny P.B."/>
            <person name="Labbe J."/>
            <person name="Martin F."/>
        </authorList>
    </citation>
    <scope>NUCLEOTIDE SEQUENCE</scope>
    <source>
        <strain evidence="1">FP105234-sp</strain>
    </source>
</reference>
<dbReference type="Proteomes" id="UP000814033">
    <property type="component" value="Unassembled WGS sequence"/>
</dbReference>
<accession>A0ACB8S0S8</accession>
<keyword evidence="2" id="KW-1185">Reference proteome</keyword>